<dbReference type="NCBIfam" id="NF005119">
    <property type="entry name" value="PRK06552.1"/>
    <property type="match status" value="1"/>
</dbReference>
<dbReference type="GO" id="GO:0008700">
    <property type="term" value="F:(R,S)-4-hydroxy-2-oxoglutarate aldolase activity"/>
    <property type="evidence" value="ECO:0007669"/>
    <property type="project" value="UniProtKB-EC"/>
</dbReference>
<protein>
    <submittedName>
        <fullName evidence="6">Bifunctional 2-keto-4-hydroxyglutarate aldolase/2-keto-3-deoxy-6-phosphogluconate aldolase</fullName>
        <ecNumber evidence="6">4.1.2.14</ecNumber>
        <ecNumber evidence="6">4.1.3.16</ecNumber>
    </submittedName>
</protein>
<evidence type="ECO:0000256" key="4">
    <source>
        <dbReference type="ARBA" id="ARBA00023239"/>
    </source>
</evidence>
<dbReference type="NCBIfam" id="TIGR01182">
    <property type="entry name" value="eda"/>
    <property type="match status" value="1"/>
</dbReference>
<keyword evidence="5" id="KW-0119">Carbohydrate metabolism</keyword>
<dbReference type="SUPFAM" id="SSF51569">
    <property type="entry name" value="Aldolase"/>
    <property type="match status" value="1"/>
</dbReference>
<dbReference type="GO" id="GO:0008675">
    <property type="term" value="F:2-dehydro-3-deoxy-phosphogluconate aldolase activity"/>
    <property type="evidence" value="ECO:0007669"/>
    <property type="project" value="UniProtKB-EC"/>
</dbReference>
<comment type="similarity">
    <text evidence="2">Belongs to the KHG/KDPG aldolase family.</text>
</comment>
<evidence type="ECO:0000256" key="5">
    <source>
        <dbReference type="ARBA" id="ARBA00023277"/>
    </source>
</evidence>
<dbReference type="EMBL" id="JBHUOQ010000005">
    <property type="protein sequence ID" value="MFD2831517.1"/>
    <property type="molecule type" value="Genomic_DNA"/>
</dbReference>
<dbReference type="InterPro" id="IPR000887">
    <property type="entry name" value="Aldlse_KDPG_KHG"/>
</dbReference>
<dbReference type="Gene3D" id="3.20.20.70">
    <property type="entry name" value="Aldolase class I"/>
    <property type="match status" value="1"/>
</dbReference>
<gene>
    <name evidence="6" type="ORF">ACFSX4_13655</name>
</gene>
<comment type="caution">
    <text evidence="6">The sequence shown here is derived from an EMBL/GenBank/DDBJ whole genome shotgun (WGS) entry which is preliminary data.</text>
</comment>
<sequence>MKKYDILNQLQKNYLVAVVRGKQFDETIQIIEAVLEGGISNIEITYTTPRASELISHFRDRTDLCVGAGTVMTAHNADEAIRNGAAYVVSPHFDAEISKICNLYHIPYLPGCGSVTEVTEAFKSGVDVVKLFPGGVLGASFIKDVKGPIPHANVMPSGGVSKDNIGDWIKNGAFAVGIGSALTKGFDGTDTGVITDNTKSFVNAYKNAIKGGN</sequence>
<evidence type="ECO:0000256" key="2">
    <source>
        <dbReference type="ARBA" id="ARBA00006906"/>
    </source>
</evidence>
<reference evidence="7" key="1">
    <citation type="journal article" date="2019" name="Int. J. Syst. Evol. Microbiol.">
        <title>The Global Catalogue of Microorganisms (GCM) 10K type strain sequencing project: providing services to taxonomists for standard genome sequencing and annotation.</title>
        <authorList>
            <consortium name="The Broad Institute Genomics Platform"/>
            <consortium name="The Broad Institute Genome Sequencing Center for Infectious Disease"/>
            <person name="Wu L."/>
            <person name="Ma J."/>
        </authorList>
    </citation>
    <scope>NUCLEOTIDE SEQUENCE [LARGE SCALE GENOMIC DNA]</scope>
    <source>
        <strain evidence="7">KCTC 33575</strain>
    </source>
</reference>
<evidence type="ECO:0000313" key="7">
    <source>
        <dbReference type="Proteomes" id="UP001597519"/>
    </source>
</evidence>
<dbReference type="RefSeq" id="WP_377775840.1">
    <property type="nucleotide sequence ID" value="NZ_JBHUOQ010000005.1"/>
</dbReference>
<dbReference type="Proteomes" id="UP001597519">
    <property type="component" value="Unassembled WGS sequence"/>
</dbReference>
<dbReference type="Pfam" id="PF01081">
    <property type="entry name" value="Aldolase"/>
    <property type="match status" value="1"/>
</dbReference>
<dbReference type="EC" id="4.1.3.16" evidence="6"/>
<keyword evidence="7" id="KW-1185">Reference proteome</keyword>
<evidence type="ECO:0000256" key="3">
    <source>
        <dbReference type="ARBA" id="ARBA00011233"/>
    </source>
</evidence>
<dbReference type="InterPro" id="IPR013785">
    <property type="entry name" value="Aldolase_TIM"/>
</dbReference>
<proteinExistence type="inferred from homology"/>
<dbReference type="PANTHER" id="PTHR30246">
    <property type="entry name" value="2-KETO-3-DEOXY-6-PHOSPHOGLUCONATE ALDOLASE"/>
    <property type="match status" value="1"/>
</dbReference>
<dbReference type="EC" id="4.1.2.14" evidence="6"/>
<dbReference type="CDD" id="cd00452">
    <property type="entry name" value="KDPG_aldolase"/>
    <property type="match status" value="1"/>
</dbReference>
<accession>A0ABW5WYS9</accession>
<name>A0ABW5WYS9_9STAP</name>
<comment type="subunit">
    <text evidence="3">Homotrimer.</text>
</comment>
<organism evidence="6 7">
    <name type="scientific">Corticicoccus populi</name>
    <dbReference type="NCBI Taxonomy" id="1812821"/>
    <lineage>
        <taxon>Bacteria</taxon>
        <taxon>Bacillati</taxon>
        <taxon>Bacillota</taxon>
        <taxon>Bacilli</taxon>
        <taxon>Bacillales</taxon>
        <taxon>Staphylococcaceae</taxon>
        <taxon>Corticicoccus</taxon>
    </lineage>
</organism>
<keyword evidence="4 6" id="KW-0456">Lyase</keyword>
<comment type="pathway">
    <text evidence="1">Carbohydrate acid metabolism.</text>
</comment>
<evidence type="ECO:0000313" key="6">
    <source>
        <dbReference type="EMBL" id="MFD2831517.1"/>
    </source>
</evidence>
<dbReference type="PANTHER" id="PTHR30246:SF1">
    <property type="entry name" value="2-DEHYDRO-3-DEOXY-6-PHOSPHOGALACTONATE ALDOLASE-RELATED"/>
    <property type="match status" value="1"/>
</dbReference>
<evidence type="ECO:0000256" key="1">
    <source>
        <dbReference type="ARBA" id="ARBA00004761"/>
    </source>
</evidence>